<name>A0AAU2HA40_9ACTN</name>
<feature type="signal peptide" evidence="2">
    <location>
        <begin position="1"/>
        <end position="21"/>
    </location>
</feature>
<protein>
    <recommendedName>
        <fullName evidence="4">Secreted protein</fullName>
    </recommendedName>
</protein>
<dbReference type="EMBL" id="CP108253">
    <property type="protein sequence ID" value="WTU44133.1"/>
    <property type="molecule type" value="Genomic_DNA"/>
</dbReference>
<proteinExistence type="predicted"/>
<evidence type="ECO:0000256" key="1">
    <source>
        <dbReference type="SAM" id="MobiDB-lite"/>
    </source>
</evidence>
<sequence length="165" mass="17467">MTTSQRHLGRIMALTALSALALVATGCSGDKGSDAGNDSVSDAGKKADQALEHRKCLREQGLNVPEPKPGQDDRAMSISGDGMTKEKMEKALKACAGKGGSGSGKGPTQADKDKMLKYAQCMRKNGFNMPDPKFDGGMMSAQRIPEGAEKQKFDKANKACESVNR</sequence>
<reference evidence="3" key="1">
    <citation type="submission" date="2022-10" db="EMBL/GenBank/DDBJ databases">
        <title>The complete genomes of actinobacterial strains from the NBC collection.</title>
        <authorList>
            <person name="Joergensen T.S."/>
            <person name="Alvarez Arevalo M."/>
            <person name="Sterndorff E.B."/>
            <person name="Faurdal D."/>
            <person name="Vuksanovic O."/>
            <person name="Mourched A.-S."/>
            <person name="Charusanti P."/>
            <person name="Shaw S."/>
            <person name="Blin K."/>
            <person name="Weber T."/>
        </authorList>
    </citation>
    <scope>NUCLEOTIDE SEQUENCE</scope>
    <source>
        <strain evidence="3">NBC_00060</strain>
    </source>
</reference>
<evidence type="ECO:0000256" key="2">
    <source>
        <dbReference type="SAM" id="SignalP"/>
    </source>
</evidence>
<feature type="compositionally biased region" description="Basic and acidic residues" evidence="1">
    <location>
        <begin position="146"/>
        <end position="165"/>
    </location>
</feature>
<keyword evidence="2" id="KW-0732">Signal</keyword>
<feature type="region of interest" description="Disordered" evidence="1">
    <location>
        <begin position="59"/>
        <end position="87"/>
    </location>
</feature>
<accession>A0AAU2HA40</accession>
<evidence type="ECO:0008006" key="4">
    <source>
        <dbReference type="Google" id="ProtNLM"/>
    </source>
</evidence>
<dbReference type="PROSITE" id="PS51257">
    <property type="entry name" value="PROKAR_LIPOPROTEIN"/>
    <property type="match status" value="1"/>
</dbReference>
<dbReference type="AlphaFoldDB" id="A0AAU2HA40"/>
<evidence type="ECO:0000313" key="3">
    <source>
        <dbReference type="EMBL" id="WTU44133.1"/>
    </source>
</evidence>
<gene>
    <name evidence="3" type="ORF">OHV25_33405</name>
</gene>
<feature type="region of interest" description="Disordered" evidence="1">
    <location>
        <begin position="127"/>
        <end position="165"/>
    </location>
</feature>
<organism evidence="3">
    <name type="scientific">Streptomyces sp. NBC_00060</name>
    <dbReference type="NCBI Taxonomy" id="2975636"/>
    <lineage>
        <taxon>Bacteria</taxon>
        <taxon>Bacillati</taxon>
        <taxon>Actinomycetota</taxon>
        <taxon>Actinomycetes</taxon>
        <taxon>Kitasatosporales</taxon>
        <taxon>Streptomycetaceae</taxon>
        <taxon>Streptomyces</taxon>
    </lineage>
</organism>
<feature type="chain" id="PRO_5043883456" description="Secreted protein" evidence="2">
    <location>
        <begin position="22"/>
        <end position="165"/>
    </location>
</feature>